<dbReference type="CDD" id="cd08249">
    <property type="entry name" value="enoyl_reductase_like"/>
    <property type="match status" value="1"/>
</dbReference>
<proteinExistence type="inferred from homology"/>
<dbReference type="Pfam" id="PF08240">
    <property type="entry name" value="ADH_N"/>
    <property type="match status" value="1"/>
</dbReference>
<dbReference type="OrthoDB" id="48317at2759"/>
<evidence type="ECO:0000313" key="5">
    <source>
        <dbReference type="EMBL" id="KAF4302854.1"/>
    </source>
</evidence>
<feature type="domain" description="Enoyl reductase (ER)" evidence="4">
    <location>
        <begin position="10"/>
        <end position="342"/>
    </location>
</feature>
<dbReference type="SUPFAM" id="SSF51735">
    <property type="entry name" value="NAD(P)-binding Rossmann-fold domains"/>
    <property type="match status" value="1"/>
</dbReference>
<dbReference type="SMART" id="SM00829">
    <property type="entry name" value="PKS_ER"/>
    <property type="match status" value="1"/>
</dbReference>
<accession>A0A8H4IM85</accession>
<comment type="subunit">
    <text evidence="2">Monomer.</text>
</comment>
<dbReference type="GO" id="GO:0016651">
    <property type="term" value="F:oxidoreductase activity, acting on NAD(P)H"/>
    <property type="evidence" value="ECO:0007669"/>
    <property type="project" value="InterPro"/>
</dbReference>
<dbReference type="InterPro" id="IPR013154">
    <property type="entry name" value="ADH-like_N"/>
</dbReference>
<evidence type="ECO:0000259" key="4">
    <source>
        <dbReference type="SMART" id="SM00829"/>
    </source>
</evidence>
<comment type="similarity">
    <text evidence="1">Belongs to the zinc-containing alcohol dehydrogenase family.</text>
</comment>
<sequence>MSTQRAIIVQNLKDARLVADAPIPSMRPDYIKVRTEYVALNPTDWKSIDTRAEPGLTPGCDYSGIVEELGPGNTNGFRVGDRVAGAVHGTNASNREDGAFAEHIMAKAALATKVPDNLSMEEAATLGVGVTTVAQGLYQSLQLPWPTEPTREPFPVLVYGGSTATGTLAIQYAKLSGLTVLTTCSPRNFDLVKRLGADQVFDYKTPGVGAEIRKAAGDQLAHVFDCISLPASRDICAEAFGSKGGKYSALLPVKDFPRKDVENETTFAYTAFGEEYRKGTRTTAARPQDLEFAAKFWKATSELLEQGKIKVHPPELREGGLAGVLNGLNDMRQDKVSGVKLVYKV</sequence>
<dbReference type="SUPFAM" id="SSF50129">
    <property type="entry name" value="GroES-like"/>
    <property type="match status" value="1"/>
</dbReference>
<dbReference type="AlphaFoldDB" id="A0A8H4IM85"/>
<dbReference type="InterPro" id="IPR036291">
    <property type="entry name" value="NAD(P)-bd_dom_sf"/>
</dbReference>
<dbReference type="Gene3D" id="3.90.180.10">
    <property type="entry name" value="Medium-chain alcohol dehydrogenases, catalytic domain"/>
    <property type="match status" value="1"/>
</dbReference>
<evidence type="ECO:0000256" key="3">
    <source>
        <dbReference type="ARBA" id="ARBA00023002"/>
    </source>
</evidence>
<keyword evidence="6" id="KW-1185">Reference proteome</keyword>
<dbReference type="Gene3D" id="3.40.50.720">
    <property type="entry name" value="NAD(P)-binding Rossmann-like Domain"/>
    <property type="match status" value="1"/>
</dbReference>
<evidence type="ECO:0000313" key="6">
    <source>
        <dbReference type="Proteomes" id="UP000572817"/>
    </source>
</evidence>
<reference evidence="5" key="1">
    <citation type="submission" date="2020-04" db="EMBL/GenBank/DDBJ databases">
        <title>Genome Assembly and Annotation of Botryosphaeria dothidea sdau 11-99, a Latent Pathogen of Apple Fruit Ring Rot in China.</title>
        <authorList>
            <person name="Yu C."/>
            <person name="Diao Y."/>
            <person name="Lu Q."/>
            <person name="Zhao J."/>
            <person name="Cui S."/>
            <person name="Peng C."/>
            <person name="He B."/>
            <person name="Liu H."/>
        </authorList>
    </citation>
    <scope>NUCLEOTIDE SEQUENCE [LARGE SCALE GENOMIC DNA]</scope>
    <source>
        <strain evidence="5">Sdau11-99</strain>
    </source>
</reference>
<dbReference type="Proteomes" id="UP000572817">
    <property type="component" value="Unassembled WGS sequence"/>
</dbReference>
<keyword evidence="3" id="KW-0560">Oxidoreductase</keyword>
<dbReference type="InterPro" id="IPR020843">
    <property type="entry name" value="ER"/>
</dbReference>
<dbReference type="InterPro" id="IPR013149">
    <property type="entry name" value="ADH-like_C"/>
</dbReference>
<evidence type="ECO:0000256" key="2">
    <source>
        <dbReference type="ARBA" id="ARBA00011245"/>
    </source>
</evidence>
<protein>
    <submittedName>
        <fullName evidence="5">Protein TOXD</fullName>
    </submittedName>
</protein>
<dbReference type="InterPro" id="IPR011032">
    <property type="entry name" value="GroES-like_sf"/>
</dbReference>
<dbReference type="Pfam" id="PF00107">
    <property type="entry name" value="ADH_zinc_N"/>
    <property type="match status" value="1"/>
</dbReference>
<dbReference type="PANTHER" id="PTHR45348:SF2">
    <property type="entry name" value="ZINC-TYPE ALCOHOL DEHYDROGENASE-LIKE PROTEIN C2E1P3.01"/>
    <property type="match status" value="1"/>
</dbReference>
<name>A0A8H4IM85_9PEZI</name>
<evidence type="ECO:0000256" key="1">
    <source>
        <dbReference type="ARBA" id="ARBA00008072"/>
    </source>
</evidence>
<gene>
    <name evidence="5" type="ORF">GTA08_BOTSDO08952</name>
</gene>
<comment type="caution">
    <text evidence="5">The sequence shown here is derived from an EMBL/GenBank/DDBJ whole genome shotgun (WGS) entry which is preliminary data.</text>
</comment>
<organism evidence="5 6">
    <name type="scientific">Botryosphaeria dothidea</name>
    <dbReference type="NCBI Taxonomy" id="55169"/>
    <lineage>
        <taxon>Eukaryota</taxon>
        <taxon>Fungi</taxon>
        <taxon>Dikarya</taxon>
        <taxon>Ascomycota</taxon>
        <taxon>Pezizomycotina</taxon>
        <taxon>Dothideomycetes</taxon>
        <taxon>Dothideomycetes incertae sedis</taxon>
        <taxon>Botryosphaeriales</taxon>
        <taxon>Botryosphaeriaceae</taxon>
        <taxon>Botryosphaeria</taxon>
    </lineage>
</organism>
<dbReference type="InterPro" id="IPR047122">
    <property type="entry name" value="Trans-enoyl_RdTase-like"/>
</dbReference>
<dbReference type="PANTHER" id="PTHR45348">
    <property type="entry name" value="HYPOTHETICAL OXIDOREDUCTASE (EUROFUNG)"/>
    <property type="match status" value="1"/>
</dbReference>
<dbReference type="EMBL" id="WWBZ02000062">
    <property type="protein sequence ID" value="KAF4302854.1"/>
    <property type="molecule type" value="Genomic_DNA"/>
</dbReference>